<dbReference type="InterPro" id="IPR046233">
    <property type="entry name" value="DUF6266"/>
</dbReference>
<name>A0AAJ4W563_MYRPR</name>
<dbReference type="AlphaFoldDB" id="A0AAJ4W563"/>
<evidence type="ECO:0000256" key="1">
    <source>
        <dbReference type="SAM" id="MobiDB-lite"/>
    </source>
</evidence>
<keyword evidence="3" id="KW-1185">Reference proteome</keyword>
<evidence type="ECO:0000313" key="3">
    <source>
        <dbReference type="Proteomes" id="UP000183496"/>
    </source>
</evidence>
<accession>A0AAJ4W563</accession>
<gene>
    <name evidence="2" type="ORF">SAMN04488089_110144</name>
</gene>
<reference evidence="2 3" key="1">
    <citation type="submission" date="2016-10" db="EMBL/GenBank/DDBJ databases">
        <authorList>
            <person name="Varghese N."/>
            <person name="Submissions S."/>
        </authorList>
    </citation>
    <scope>NUCLEOTIDE SEQUENCE [LARGE SCALE GENOMIC DNA]</scope>
    <source>
        <strain evidence="3">DSM 19823 / KCTC 23066 / CCTCC M 208030 / D25</strain>
    </source>
</reference>
<dbReference type="Pfam" id="PF19781">
    <property type="entry name" value="DUF6266"/>
    <property type="match status" value="1"/>
</dbReference>
<proteinExistence type="predicted"/>
<evidence type="ECO:0000313" key="2">
    <source>
        <dbReference type="EMBL" id="SER19386.1"/>
    </source>
</evidence>
<dbReference type="RefSeq" id="WP_041890341.1">
    <property type="nucleotide sequence ID" value="NZ_CP010817.1"/>
</dbReference>
<dbReference type="Proteomes" id="UP000183496">
    <property type="component" value="Unassembled WGS sequence"/>
</dbReference>
<dbReference type="EMBL" id="FOFY01000010">
    <property type="protein sequence ID" value="SER19386.1"/>
    <property type="molecule type" value="Genomic_DNA"/>
</dbReference>
<sequence>MAEIKEGILGAVVGKVGTVVGVLWRGRNILRAKPLKSSKKATEAQLKQWDKMSLVSTFASKFKDFVNAHCPAVYNGEKWITGKEQMISRLMKQGITMHEGEQYVQIDKVLLSIGTLAPAVIKKISTLKTGKLKVQWDNHLINPLTLDTDVLTIMAYHEELDKFTTISTIGQRKDRYTHFALPKDWQEGKVYLWSMWKAQDGSVHSTSCFHGILEAENGEQITENREQKTGNEGTENENKGTGNRGTSNKGTENEETENRETDNVETGNEGILVPATDSVTESSLPISLMEEEPITKKELPPGLIRQVRKKIIKEIKSREYSTRDNKHEGIINGARSVLEALKAEEEQRE</sequence>
<dbReference type="KEGG" id="mpw:MPR_1258"/>
<protein>
    <submittedName>
        <fullName evidence="2">Uncharacterized protein</fullName>
    </submittedName>
</protein>
<comment type="caution">
    <text evidence="2">The sequence shown here is derived from an EMBL/GenBank/DDBJ whole genome shotgun (WGS) entry which is preliminary data.</text>
</comment>
<feature type="region of interest" description="Disordered" evidence="1">
    <location>
        <begin position="214"/>
        <end position="271"/>
    </location>
</feature>
<organism evidence="2 3">
    <name type="scientific">Myroides profundi</name>
    <dbReference type="NCBI Taxonomy" id="480520"/>
    <lineage>
        <taxon>Bacteria</taxon>
        <taxon>Pseudomonadati</taxon>
        <taxon>Bacteroidota</taxon>
        <taxon>Flavobacteriia</taxon>
        <taxon>Flavobacteriales</taxon>
        <taxon>Flavobacteriaceae</taxon>
        <taxon>Myroides</taxon>
    </lineage>
</organism>